<evidence type="ECO:0000256" key="1">
    <source>
        <dbReference type="SAM" id="SignalP"/>
    </source>
</evidence>
<name>A0A2T3KAY6_9GAMM</name>
<protein>
    <recommendedName>
        <fullName evidence="4">TolC family protein</fullName>
    </recommendedName>
</protein>
<proteinExistence type="predicted"/>
<evidence type="ECO:0008006" key="4">
    <source>
        <dbReference type="Google" id="ProtNLM"/>
    </source>
</evidence>
<feature type="chain" id="PRO_5015755371" description="TolC family protein" evidence="1">
    <location>
        <begin position="26"/>
        <end position="410"/>
    </location>
</feature>
<evidence type="ECO:0000313" key="2">
    <source>
        <dbReference type="EMBL" id="PSU89774.1"/>
    </source>
</evidence>
<sequence>MKRNSIKSIGLSVALALSISLPAEACFPPPIGVATTWLPPALAPFKAIDASFSAYENVTSKAITAGFANIQNSAVDANLSTVKAMMKAAQEKTANRYKIAATSQELQMDFDKKIAVTEDRVQNELIPLSLSSSNKLMIDQGGSASNVPSSTFNYFKGMCRAHKIGVATVSPDIALDQQYQSRMDDSTLERQTAATGLSADLMLDSVKAHYKKYCDENSLSMGFCSSLSKIPNADVLSFVFLHPMNTDEKRIIPDISYATRFTYSPYEQEAAKVYIEHLVPSIQLPKLNSSYIKDTKNAVGVARYKQLSAASNIARFNVQMAYKNRVSINNGISRFDSINMMIEDAKGKGLQSVKDASLKGKKVYLLSQANLTAYLQNELSRYESQRNDLLATYLAVKASSPDVLATVRDK</sequence>
<dbReference type="RefSeq" id="WP_107290153.1">
    <property type="nucleotide sequence ID" value="NZ_PYNF01000044.1"/>
</dbReference>
<feature type="signal peptide" evidence="1">
    <location>
        <begin position="1"/>
        <end position="25"/>
    </location>
</feature>
<keyword evidence="1" id="KW-0732">Signal</keyword>
<accession>A0A2T3KAY6</accession>
<reference evidence="2 3" key="1">
    <citation type="submission" date="2018-01" db="EMBL/GenBank/DDBJ databases">
        <title>Whole genome sequencing of Histamine producing bacteria.</title>
        <authorList>
            <person name="Butler K."/>
        </authorList>
    </citation>
    <scope>NUCLEOTIDE SEQUENCE [LARGE SCALE GENOMIC DNA]</scope>
    <source>
        <strain evidence="2 3">FS-7.2</strain>
    </source>
</reference>
<dbReference type="AlphaFoldDB" id="A0A2T3KAY6"/>
<evidence type="ECO:0000313" key="3">
    <source>
        <dbReference type="Proteomes" id="UP000241426"/>
    </source>
</evidence>
<dbReference type="Proteomes" id="UP000241426">
    <property type="component" value="Unassembled WGS sequence"/>
</dbReference>
<dbReference type="EMBL" id="PYNF01000044">
    <property type="protein sequence ID" value="PSU89774.1"/>
    <property type="molecule type" value="Genomic_DNA"/>
</dbReference>
<organism evidence="2 3">
    <name type="scientific">Photobacterium kishitanii</name>
    <dbReference type="NCBI Taxonomy" id="318456"/>
    <lineage>
        <taxon>Bacteria</taxon>
        <taxon>Pseudomonadati</taxon>
        <taxon>Pseudomonadota</taxon>
        <taxon>Gammaproteobacteria</taxon>
        <taxon>Vibrionales</taxon>
        <taxon>Vibrionaceae</taxon>
        <taxon>Photobacterium</taxon>
    </lineage>
</organism>
<comment type="caution">
    <text evidence="2">The sequence shown here is derived from an EMBL/GenBank/DDBJ whole genome shotgun (WGS) entry which is preliminary data.</text>
</comment>
<gene>
    <name evidence="2" type="ORF">C9J27_24135</name>
</gene>